<evidence type="ECO:0000313" key="3">
    <source>
        <dbReference type="EMBL" id="HJG79677.1"/>
    </source>
</evidence>
<sequence>MSGTGTAGPGAPLVLRWGDERLTVVRGWPGARGERILECRDGAGRLRAARLAPDPANGPGAASATDAAGERDPAAGDSAASGVGSEPAPGWDDRLKVLPYGQDPKLRSLRPDGELLVHRASKRAVVRTADGFVKHLRRGRAAGVARATAETGGLAAEAGFAVPRVVAADEDSVTLSAVPGTALLDLSEADWARAWDRWARLWPQLVLAPVPPAGLGIHDVADEAEVVAGWSAHVRESDPGGFADRLREQLQAIDERTRDSLLALGGAGGRETVVAHRDLHDGQMLFDAETGGLGLLDFDTAVAADRELDLGNLDVHVDLRVAQGLVDPARAAVAHAAIERAADAVDADAHRLDVYRHAARARLVGVYAFRPQWAGLAARMAEDLARDV</sequence>
<feature type="compositionally biased region" description="Low complexity" evidence="1">
    <location>
        <begin position="75"/>
        <end position="85"/>
    </location>
</feature>
<evidence type="ECO:0000259" key="2">
    <source>
        <dbReference type="Pfam" id="PF01636"/>
    </source>
</evidence>
<reference evidence="3" key="1">
    <citation type="journal article" date="2021" name="PeerJ">
        <title>Extensive microbial diversity within the chicken gut microbiome revealed by metagenomics and culture.</title>
        <authorList>
            <person name="Gilroy R."/>
            <person name="Ravi A."/>
            <person name="Getino M."/>
            <person name="Pursley I."/>
            <person name="Horton D.L."/>
            <person name="Alikhan N.F."/>
            <person name="Baker D."/>
            <person name="Gharbi K."/>
            <person name="Hall N."/>
            <person name="Watson M."/>
            <person name="Adriaenssens E.M."/>
            <person name="Foster-Nyarko E."/>
            <person name="Jarju S."/>
            <person name="Secka A."/>
            <person name="Antonio M."/>
            <person name="Oren A."/>
            <person name="Chaudhuri R.R."/>
            <person name="La Ragione R."/>
            <person name="Hildebrand F."/>
            <person name="Pallen M.J."/>
        </authorList>
    </citation>
    <scope>NUCLEOTIDE SEQUENCE</scope>
    <source>
        <strain evidence="3">ChiGjej5B5-7349</strain>
    </source>
</reference>
<dbReference type="AlphaFoldDB" id="A0A921SN93"/>
<proteinExistence type="predicted"/>
<feature type="domain" description="Aminoglycoside phosphotransferase" evidence="2">
    <location>
        <begin position="120"/>
        <end position="313"/>
    </location>
</feature>
<dbReference type="Proteomes" id="UP000784435">
    <property type="component" value="Unassembled WGS sequence"/>
</dbReference>
<evidence type="ECO:0000313" key="4">
    <source>
        <dbReference type="Proteomes" id="UP000784435"/>
    </source>
</evidence>
<dbReference type="EMBL" id="DYUK01000095">
    <property type="protein sequence ID" value="HJG79677.1"/>
    <property type="molecule type" value="Genomic_DNA"/>
</dbReference>
<evidence type="ECO:0000256" key="1">
    <source>
        <dbReference type="SAM" id="MobiDB-lite"/>
    </source>
</evidence>
<gene>
    <name evidence="3" type="ORF">K8V08_04610</name>
</gene>
<accession>A0A921SN93</accession>
<dbReference type="Gene3D" id="1.10.510.10">
    <property type="entry name" value="Transferase(Phosphotransferase) domain 1"/>
    <property type="match status" value="1"/>
</dbReference>
<dbReference type="InterPro" id="IPR011009">
    <property type="entry name" value="Kinase-like_dom_sf"/>
</dbReference>
<protein>
    <submittedName>
        <fullName evidence="3">Aminoglycoside phosphotransferase family protein</fullName>
    </submittedName>
</protein>
<dbReference type="InterPro" id="IPR002575">
    <property type="entry name" value="Aminoglycoside_PTrfase"/>
</dbReference>
<name>A0A921SN93_9MICO</name>
<organism evidence="3 4">
    <name type="scientific">Brevibacterium senegalense</name>
    <dbReference type="NCBI Taxonomy" id="1033736"/>
    <lineage>
        <taxon>Bacteria</taxon>
        <taxon>Bacillati</taxon>
        <taxon>Actinomycetota</taxon>
        <taxon>Actinomycetes</taxon>
        <taxon>Micrococcales</taxon>
        <taxon>Brevibacteriaceae</taxon>
        <taxon>Brevibacterium</taxon>
    </lineage>
</organism>
<comment type="caution">
    <text evidence="3">The sequence shown here is derived from an EMBL/GenBank/DDBJ whole genome shotgun (WGS) entry which is preliminary data.</text>
</comment>
<feature type="region of interest" description="Disordered" evidence="1">
    <location>
        <begin position="49"/>
        <end position="97"/>
    </location>
</feature>
<reference evidence="3" key="2">
    <citation type="submission" date="2021-09" db="EMBL/GenBank/DDBJ databases">
        <authorList>
            <person name="Gilroy R."/>
        </authorList>
    </citation>
    <scope>NUCLEOTIDE SEQUENCE</scope>
    <source>
        <strain evidence="3">ChiGjej5B5-7349</strain>
    </source>
</reference>
<dbReference type="Pfam" id="PF01636">
    <property type="entry name" value="APH"/>
    <property type="match status" value="1"/>
</dbReference>
<dbReference type="SUPFAM" id="SSF56112">
    <property type="entry name" value="Protein kinase-like (PK-like)"/>
    <property type="match status" value="1"/>
</dbReference>